<keyword evidence="2" id="KW-0805">Transcription regulation</keyword>
<dbReference type="EMBL" id="BAABJI010000002">
    <property type="protein sequence ID" value="GAA4912263.1"/>
    <property type="molecule type" value="Genomic_DNA"/>
</dbReference>
<dbReference type="PANTHER" id="PTHR43133">
    <property type="entry name" value="RNA POLYMERASE ECF-TYPE SIGMA FACTO"/>
    <property type="match status" value="1"/>
</dbReference>
<dbReference type="NCBIfam" id="TIGR02937">
    <property type="entry name" value="sigma70-ECF"/>
    <property type="match status" value="1"/>
</dbReference>
<dbReference type="InterPro" id="IPR013324">
    <property type="entry name" value="RNA_pol_sigma_r3/r4-like"/>
</dbReference>
<dbReference type="SUPFAM" id="SSF88946">
    <property type="entry name" value="Sigma2 domain of RNA polymerase sigma factors"/>
    <property type="match status" value="1"/>
</dbReference>
<dbReference type="PANTHER" id="PTHR43133:SF8">
    <property type="entry name" value="RNA POLYMERASE SIGMA FACTOR HI_1459-RELATED"/>
    <property type="match status" value="1"/>
</dbReference>
<evidence type="ECO:0000259" key="7">
    <source>
        <dbReference type="Pfam" id="PF08281"/>
    </source>
</evidence>
<feature type="domain" description="RNA polymerase sigma-70 region 2" evidence="6">
    <location>
        <begin position="25"/>
        <end position="90"/>
    </location>
</feature>
<evidence type="ECO:0000256" key="4">
    <source>
        <dbReference type="ARBA" id="ARBA00023125"/>
    </source>
</evidence>
<dbReference type="InterPro" id="IPR007627">
    <property type="entry name" value="RNA_pol_sigma70_r2"/>
</dbReference>
<dbReference type="InterPro" id="IPR039425">
    <property type="entry name" value="RNA_pol_sigma-70-like"/>
</dbReference>
<sequence length="202" mass="24003">MTQSLTNHNTTDQSGKKLLEPRFWVERHADFLYSYAFARLNDDEQCRDLVQDTFLAALQKTASFRGDSSERTWLTAILKYKVIDIYRKRSGAFHLKETDGIAANDEEEFFEPDDNHWKREHWPALFGVEDKDPLHNKEFMRILQQCLQRLPPLWMSVFRLKHLDDEGTEMICEQLRISSANFWVIIHRAKVNLRSCLQKNWI</sequence>
<keyword evidence="3" id="KW-0731">Sigma factor</keyword>
<feature type="domain" description="RNA polymerase sigma factor 70 region 4 type 2" evidence="7">
    <location>
        <begin position="141"/>
        <end position="192"/>
    </location>
</feature>
<evidence type="ECO:0000256" key="5">
    <source>
        <dbReference type="ARBA" id="ARBA00023163"/>
    </source>
</evidence>
<reference evidence="9" key="1">
    <citation type="journal article" date="2019" name="Int. J. Syst. Evol. Microbiol.">
        <title>The Global Catalogue of Microorganisms (GCM) 10K type strain sequencing project: providing services to taxonomists for standard genome sequencing and annotation.</title>
        <authorList>
            <consortium name="The Broad Institute Genomics Platform"/>
            <consortium name="The Broad Institute Genome Sequencing Center for Infectious Disease"/>
            <person name="Wu L."/>
            <person name="Ma J."/>
        </authorList>
    </citation>
    <scope>NUCLEOTIDE SEQUENCE [LARGE SCALE GENOMIC DNA]</scope>
    <source>
        <strain evidence="9">JCM 18283</strain>
    </source>
</reference>
<organism evidence="8 9">
    <name type="scientific">Mucilaginibacter defluvii</name>
    <dbReference type="NCBI Taxonomy" id="1196019"/>
    <lineage>
        <taxon>Bacteria</taxon>
        <taxon>Pseudomonadati</taxon>
        <taxon>Bacteroidota</taxon>
        <taxon>Sphingobacteriia</taxon>
        <taxon>Sphingobacteriales</taxon>
        <taxon>Sphingobacteriaceae</taxon>
        <taxon>Mucilaginibacter</taxon>
    </lineage>
</organism>
<dbReference type="Pfam" id="PF08281">
    <property type="entry name" value="Sigma70_r4_2"/>
    <property type="match status" value="1"/>
</dbReference>
<dbReference type="Proteomes" id="UP001501436">
    <property type="component" value="Unassembled WGS sequence"/>
</dbReference>
<keyword evidence="5" id="KW-0804">Transcription</keyword>
<evidence type="ECO:0000259" key="6">
    <source>
        <dbReference type="Pfam" id="PF04542"/>
    </source>
</evidence>
<comment type="caution">
    <text evidence="8">The sequence shown here is derived from an EMBL/GenBank/DDBJ whole genome shotgun (WGS) entry which is preliminary data.</text>
</comment>
<name>A0ABP9FRH5_9SPHI</name>
<evidence type="ECO:0000313" key="8">
    <source>
        <dbReference type="EMBL" id="GAA4912263.1"/>
    </source>
</evidence>
<dbReference type="InterPro" id="IPR013249">
    <property type="entry name" value="RNA_pol_sigma70_r4_t2"/>
</dbReference>
<dbReference type="SUPFAM" id="SSF88659">
    <property type="entry name" value="Sigma3 and sigma4 domains of RNA polymerase sigma factors"/>
    <property type="match status" value="1"/>
</dbReference>
<comment type="similarity">
    <text evidence="1">Belongs to the sigma-70 factor family. ECF subfamily.</text>
</comment>
<evidence type="ECO:0000313" key="9">
    <source>
        <dbReference type="Proteomes" id="UP001501436"/>
    </source>
</evidence>
<dbReference type="RefSeq" id="WP_345330312.1">
    <property type="nucleotide sequence ID" value="NZ_BAABJI010000002.1"/>
</dbReference>
<evidence type="ECO:0008006" key="10">
    <source>
        <dbReference type="Google" id="ProtNLM"/>
    </source>
</evidence>
<protein>
    <recommendedName>
        <fullName evidence="10">RNA polymerase sigma-70 factor (ECF subfamily)</fullName>
    </recommendedName>
</protein>
<dbReference type="InterPro" id="IPR036388">
    <property type="entry name" value="WH-like_DNA-bd_sf"/>
</dbReference>
<dbReference type="Gene3D" id="1.10.10.10">
    <property type="entry name" value="Winged helix-like DNA-binding domain superfamily/Winged helix DNA-binding domain"/>
    <property type="match status" value="1"/>
</dbReference>
<evidence type="ECO:0000256" key="3">
    <source>
        <dbReference type="ARBA" id="ARBA00023082"/>
    </source>
</evidence>
<dbReference type="InterPro" id="IPR013325">
    <property type="entry name" value="RNA_pol_sigma_r2"/>
</dbReference>
<accession>A0ABP9FRH5</accession>
<evidence type="ECO:0000256" key="2">
    <source>
        <dbReference type="ARBA" id="ARBA00023015"/>
    </source>
</evidence>
<keyword evidence="9" id="KW-1185">Reference proteome</keyword>
<proteinExistence type="inferred from homology"/>
<keyword evidence="4" id="KW-0238">DNA-binding</keyword>
<dbReference type="Pfam" id="PF04542">
    <property type="entry name" value="Sigma70_r2"/>
    <property type="match status" value="1"/>
</dbReference>
<dbReference type="Gene3D" id="1.10.1740.10">
    <property type="match status" value="1"/>
</dbReference>
<dbReference type="InterPro" id="IPR014284">
    <property type="entry name" value="RNA_pol_sigma-70_dom"/>
</dbReference>
<evidence type="ECO:0000256" key="1">
    <source>
        <dbReference type="ARBA" id="ARBA00010641"/>
    </source>
</evidence>
<gene>
    <name evidence="8" type="ORF">GCM10023313_14150</name>
</gene>